<gene>
    <name evidence="2" type="ORF">C1SCF055_LOCUS40862</name>
</gene>
<keyword evidence="1" id="KW-0472">Membrane</keyword>
<proteinExistence type="predicted"/>
<keyword evidence="1" id="KW-1133">Transmembrane helix</keyword>
<evidence type="ECO:0000256" key="1">
    <source>
        <dbReference type="SAM" id="Phobius"/>
    </source>
</evidence>
<sequence length="306" mass="34615">MLPTQLDLVLKRLIYFGAPKAFVVAILLLTWQSFFDLSQSAEYQVLEYYAGVGRIARLSACTGYRAAAFDVVFDKPEVTEAWPGSPTTKALALAMALQGQVNECISFWGICCSSWIHMNCGTSGRNHLSPMGCESYPSVQCANMLVSRSMLLIFLCVCLGGTPVVENPGSSMIWMHERFQWLLGVLEGMKIRMFKTRFWMCHFNSPTMKRTILWSPGSAIAALKAFATMRRADFRFDKKTARKYRTRAGKVAYQGTEALKGTQVYTPKFAGFVVRMIPHFNDPKRKQKLPVLPNVPLRYYRFDVGY</sequence>
<evidence type="ECO:0000313" key="4">
    <source>
        <dbReference type="Proteomes" id="UP001152797"/>
    </source>
</evidence>
<comment type="caution">
    <text evidence="2">The sequence shown here is derived from an EMBL/GenBank/DDBJ whole genome shotgun (WGS) entry which is preliminary data.</text>
</comment>
<feature type="transmembrane region" description="Helical" evidence="1">
    <location>
        <begin position="12"/>
        <end position="31"/>
    </location>
</feature>
<reference evidence="2" key="1">
    <citation type="submission" date="2022-10" db="EMBL/GenBank/DDBJ databases">
        <authorList>
            <person name="Chen Y."/>
            <person name="Dougan E. K."/>
            <person name="Chan C."/>
            <person name="Rhodes N."/>
            <person name="Thang M."/>
        </authorList>
    </citation>
    <scope>NUCLEOTIDE SEQUENCE</scope>
</reference>
<organism evidence="2">
    <name type="scientific">Cladocopium goreaui</name>
    <dbReference type="NCBI Taxonomy" id="2562237"/>
    <lineage>
        <taxon>Eukaryota</taxon>
        <taxon>Sar</taxon>
        <taxon>Alveolata</taxon>
        <taxon>Dinophyceae</taxon>
        <taxon>Suessiales</taxon>
        <taxon>Symbiodiniaceae</taxon>
        <taxon>Cladocopium</taxon>
    </lineage>
</organism>
<dbReference type="OrthoDB" id="411458at2759"/>
<dbReference type="EMBL" id="CAMXCT020006566">
    <property type="protein sequence ID" value="CAL1169468.1"/>
    <property type="molecule type" value="Genomic_DNA"/>
</dbReference>
<dbReference type="Proteomes" id="UP001152797">
    <property type="component" value="Unassembled WGS sequence"/>
</dbReference>
<dbReference type="EMBL" id="CAMXCT010006566">
    <property type="protein sequence ID" value="CAI4016093.1"/>
    <property type="molecule type" value="Genomic_DNA"/>
</dbReference>
<evidence type="ECO:0000313" key="2">
    <source>
        <dbReference type="EMBL" id="CAI4016093.1"/>
    </source>
</evidence>
<evidence type="ECO:0000313" key="3">
    <source>
        <dbReference type="EMBL" id="CAL4803405.1"/>
    </source>
</evidence>
<name>A0A9P1GK94_9DINO</name>
<accession>A0A9P1GK94</accession>
<dbReference type="AlphaFoldDB" id="A0A9P1GK94"/>
<dbReference type="EMBL" id="CAMXCT030006566">
    <property type="protein sequence ID" value="CAL4803405.1"/>
    <property type="molecule type" value="Genomic_DNA"/>
</dbReference>
<keyword evidence="1" id="KW-0812">Transmembrane</keyword>
<protein>
    <submittedName>
        <fullName evidence="2">Uncharacterized protein</fullName>
    </submittedName>
</protein>
<keyword evidence="4" id="KW-1185">Reference proteome</keyword>
<reference evidence="3 4" key="2">
    <citation type="submission" date="2024-05" db="EMBL/GenBank/DDBJ databases">
        <authorList>
            <person name="Chen Y."/>
            <person name="Shah S."/>
            <person name="Dougan E. K."/>
            <person name="Thang M."/>
            <person name="Chan C."/>
        </authorList>
    </citation>
    <scope>NUCLEOTIDE SEQUENCE [LARGE SCALE GENOMIC DNA]</scope>
</reference>